<evidence type="ECO:0000313" key="3">
    <source>
        <dbReference type="Proteomes" id="UP000187735"/>
    </source>
</evidence>
<name>A0A1P8WG90_9PLAN</name>
<dbReference type="Proteomes" id="UP000187735">
    <property type="component" value="Chromosome"/>
</dbReference>
<reference evidence="2 3" key="1">
    <citation type="journal article" date="2016" name="Front. Microbiol.">
        <title>Fuerstia marisgermanicae gen. nov., sp. nov., an Unusual Member of the Phylum Planctomycetes from the German Wadden Sea.</title>
        <authorList>
            <person name="Kohn T."/>
            <person name="Heuer A."/>
            <person name="Jogler M."/>
            <person name="Vollmers J."/>
            <person name="Boedeker C."/>
            <person name="Bunk B."/>
            <person name="Rast P."/>
            <person name="Borchert D."/>
            <person name="Glockner I."/>
            <person name="Freese H.M."/>
            <person name="Klenk H.P."/>
            <person name="Overmann J."/>
            <person name="Kaster A.K."/>
            <person name="Rohde M."/>
            <person name="Wiegand S."/>
            <person name="Jogler C."/>
        </authorList>
    </citation>
    <scope>NUCLEOTIDE SEQUENCE [LARGE SCALE GENOMIC DNA]</scope>
    <source>
        <strain evidence="2 3">NH11</strain>
    </source>
</reference>
<dbReference type="KEGG" id="fmr:Fuma_02707"/>
<feature type="transmembrane region" description="Helical" evidence="1">
    <location>
        <begin position="40"/>
        <end position="57"/>
    </location>
</feature>
<keyword evidence="1" id="KW-0812">Transmembrane</keyword>
<proteinExistence type="predicted"/>
<evidence type="ECO:0000256" key="1">
    <source>
        <dbReference type="SAM" id="Phobius"/>
    </source>
</evidence>
<feature type="transmembrane region" description="Helical" evidence="1">
    <location>
        <begin position="62"/>
        <end position="84"/>
    </location>
</feature>
<keyword evidence="1" id="KW-0472">Membrane</keyword>
<sequence length="93" mass="10276">MYCAVLSHGFGHGDGSGDDILFPLHRPLRIALNSEVTAEYIIYFTQYALYGLFLAVANRRGWLGLGCLVMVAFHVSCYAGRYIVADILQQAGF</sequence>
<protein>
    <submittedName>
        <fullName evidence="2">Uncharacterized protein</fullName>
    </submittedName>
</protein>
<keyword evidence="1" id="KW-1133">Transmembrane helix</keyword>
<keyword evidence="3" id="KW-1185">Reference proteome</keyword>
<gene>
    <name evidence="2" type="ORF">Fuma_02707</name>
</gene>
<dbReference type="AlphaFoldDB" id="A0A1P8WG90"/>
<dbReference type="STRING" id="1891926.Fuma_02707"/>
<organism evidence="2 3">
    <name type="scientific">Fuerstiella marisgermanici</name>
    <dbReference type="NCBI Taxonomy" id="1891926"/>
    <lineage>
        <taxon>Bacteria</taxon>
        <taxon>Pseudomonadati</taxon>
        <taxon>Planctomycetota</taxon>
        <taxon>Planctomycetia</taxon>
        <taxon>Planctomycetales</taxon>
        <taxon>Planctomycetaceae</taxon>
        <taxon>Fuerstiella</taxon>
    </lineage>
</organism>
<accession>A0A1P8WG90</accession>
<dbReference type="RefSeq" id="WP_077024614.1">
    <property type="nucleotide sequence ID" value="NZ_CP017641.1"/>
</dbReference>
<evidence type="ECO:0000313" key="2">
    <source>
        <dbReference type="EMBL" id="APZ93091.1"/>
    </source>
</evidence>
<dbReference type="EMBL" id="CP017641">
    <property type="protein sequence ID" value="APZ93091.1"/>
    <property type="molecule type" value="Genomic_DNA"/>
</dbReference>